<keyword evidence="3" id="KW-1185">Reference proteome</keyword>
<proteinExistence type="predicted"/>
<evidence type="ECO:0000313" key="2">
    <source>
        <dbReference type="EMBL" id="KAJ7081194.1"/>
    </source>
</evidence>
<dbReference type="InterPro" id="IPR036908">
    <property type="entry name" value="RlpA-like_sf"/>
</dbReference>
<accession>A0AAD6U164</accession>
<sequence>MAFTKSLLATISAAVAVTAFNGTANLGFTGSTNCGCPPFNGPFAAAIPSNTVGDAVCCNDIITITFLDQTTTAVFSGIYDAGAGTENIALSPAAFDALAGNPEQTSLSPVTWSFKAN</sequence>
<evidence type="ECO:0000313" key="3">
    <source>
        <dbReference type="Proteomes" id="UP001222325"/>
    </source>
</evidence>
<protein>
    <submittedName>
        <fullName evidence="2">Uncharacterized protein</fullName>
    </submittedName>
</protein>
<comment type="caution">
    <text evidence="2">The sequence shown here is derived from an EMBL/GenBank/DDBJ whole genome shotgun (WGS) entry which is preliminary data.</text>
</comment>
<organism evidence="2 3">
    <name type="scientific">Mycena belliarum</name>
    <dbReference type="NCBI Taxonomy" id="1033014"/>
    <lineage>
        <taxon>Eukaryota</taxon>
        <taxon>Fungi</taxon>
        <taxon>Dikarya</taxon>
        <taxon>Basidiomycota</taxon>
        <taxon>Agaricomycotina</taxon>
        <taxon>Agaricomycetes</taxon>
        <taxon>Agaricomycetidae</taxon>
        <taxon>Agaricales</taxon>
        <taxon>Marasmiineae</taxon>
        <taxon>Mycenaceae</taxon>
        <taxon>Mycena</taxon>
    </lineage>
</organism>
<dbReference type="Gene3D" id="2.40.40.10">
    <property type="entry name" value="RlpA-like domain"/>
    <property type="match status" value="1"/>
</dbReference>
<evidence type="ECO:0000256" key="1">
    <source>
        <dbReference type="SAM" id="SignalP"/>
    </source>
</evidence>
<gene>
    <name evidence="2" type="ORF">B0H15DRAFT_855351</name>
</gene>
<name>A0AAD6U164_9AGAR</name>
<feature type="chain" id="PRO_5041905266" evidence="1">
    <location>
        <begin position="20"/>
        <end position="117"/>
    </location>
</feature>
<dbReference type="CDD" id="cd22191">
    <property type="entry name" value="DPBB_RlpA_EXP_N-like"/>
    <property type="match status" value="1"/>
</dbReference>
<keyword evidence="1" id="KW-0732">Signal</keyword>
<reference evidence="2" key="1">
    <citation type="submission" date="2023-03" db="EMBL/GenBank/DDBJ databases">
        <title>Massive genome expansion in bonnet fungi (Mycena s.s.) driven by repeated elements and novel gene families across ecological guilds.</title>
        <authorList>
            <consortium name="Lawrence Berkeley National Laboratory"/>
            <person name="Harder C.B."/>
            <person name="Miyauchi S."/>
            <person name="Viragh M."/>
            <person name="Kuo A."/>
            <person name="Thoen E."/>
            <person name="Andreopoulos B."/>
            <person name="Lu D."/>
            <person name="Skrede I."/>
            <person name="Drula E."/>
            <person name="Henrissat B."/>
            <person name="Morin E."/>
            <person name="Kohler A."/>
            <person name="Barry K."/>
            <person name="LaButti K."/>
            <person name="Morin E."/>
            <person name="Salamov A."/>
            <person name="Lipzen A."/>
            <person name="Mereny Z."/>
            <person name="Hegedus B."/>
            <person name="Baldrian P."/>
            <person name="Stursova M."/>
            <person name="Weitz H."/>
            <person name="Taylor A."/>
            <person name="Grigoriev I.V."/>
            <person name="Nagy L.G."/>
            <person name="Martin F."/>
            <person name="Kauserud H."/>
        </authorList>
    </citation>
    <scope>NUCLEOTIDE SEQUENCE</scope>
    <source>
        <strain evidence="2">CBHHK173m</strain>
    </source>
</reference>
<dbReference type="Proteomes" id="UP001222325">
    <property type="component" value="Unassembled WGS sequence"/>
</dbReference>
<dbReference type="EMBL" id="JARJCN010000051">
    <property type="protein sequence ID" value="KAJ7081194.1"/>
    <property type="molecule type" value="Genomic_DNA"/>
</dbReference>
<feature type="signal peptide" evidence="1">
    <location>
        <begin position="1"/>
        <end position="19"/>
    </location>
</feature>
<dbReference type="SUPFAM" id="SSF50685">
    <property type="entry name" value="Barwin-like endoglucanases"/>
    <property type="match status" value="1"/>
</dbReference>
<dbReference type="AlphaFoldDB" id="A0AAD6U164"/>